<accession>A0A427YDH4</accession>
<organism evidence="1 2">
    <name type="scientific">Saitozyma podzolica</name>
    <dbReference type="NCBI Taxonomy" id="1890683"/>
    <lineage>
        <taxon>Eukaryota</taxon>
        <taxon>Fungi</taxon>
        <taxon>Dikarya</taxon>
        <taxon>Basidiomycota</taxon>
        <taxon>Agaricomycotina</taxon>
        <taxon>Tremellomycetes</taxon>
        <taxon>Tremellales</taxon>
        <taxon>Trimorphomycetaceae</taxon>
        <taxon>Saitozyma</taxon>
    </lineage>
</organism>
<evidence type="ECO:0000313" key="1">
    <source>
        <dbReference type="EMBL" id="RSH89219.1"/>
    </source>
</evidence>
<reference evidence="1 2" key="1">
    <citation type="submission" date="2018-11" db="EMBL/GenBank/DDBJ databases">
        <title>Genome sequence of Saitozyma podzolica DSM 27192.</title>
        <authorList>
            <person name="Aliyu H."/>
            <person name="Gorte O."/>
            <person name="Ochsenreither K."/>
        </authorList>
    </citation>
    <scope>NUCLEOTIDE SEQUENCE [LARGE SCALE GENOMIC DNA]</scope>
    <source>
        <strain evidence="1 2">DSM 27192</strain>
    </source>
</reference>
<sequence length="120" mass="13975">MLAFRERVRGGRLNPSSWGPHQSKILLVLAIDLLLVLYFISRSQSPHSWSVAESAQSSWSSRVLGTFQYHLKAPTTRQDLQWALIEDYKEGRWNYPPSDLDPRERMELEYASRHPAEIHL</sequence>
<dbReference type="Proteomes" id="UP000279259">
    <property type="component" value="Unassembled WGS sequence"/>
</dbReference>
<dbReference type="EMBL" id="RSCD01000014">
    <property type="protein sequence ID" value="RSH89219.1"/>
    <property type="molecule type" value="Genomic_DNA"/>
</dbReference>
<gene>
    <name evidence="1" type="ORF">EHS25_002331</name>
</gene>
<name>A0A427YDH4_9TREE</name>
<proteinExistence type="predicted"/>
<protein>
    <submittedName>
        <fullName evidence="1">Uncharacterized protein</fullName>
    </submittedName>
</protein>
<keyword evidence="2" id="KW-1185">Reference proteome</keyword>
<evidence type="ECO:0000313" key="2">
    <source>
        <dbReference type="Proteomes" id="UP000279259"/>
    </source>
</evidence>
<dbReference type="AlphaFoldDB" id="A0A427YDH4"/>
<comment type="caution">
    <text evidence="1">The sequence shown here is derived from an EMBL/GenBank/DDBJ whole genome shotgun (WGS) entry which is preliminary data.</text>
</comment>